<dbReference type="RefSeq" id="WP_220209047.1">
    <property type="nucleotide sequence ID" value="NZ_BNJK01000002.1"/>
</dbReference>
<organism evidence="2 3">
    <name type="scientific">Reticulibacter mediterranei</name>
    <dbReference type="NCBI Taxonomy" id="2778369"/>
    <lineage>
        <taxon>Bacteria</taxon>
        <taxon>Bacillati</taxon>
        <taxon>Chloroflexota</taxon>
        <taxon>Ktedonobacteria</taxon>
        <taxon>Ktedonobacterales</taxon>
        <taxon>Reticulibacteraceae</taxon>
        <taxon>Reticulibacter</taxon>
    </lineage>
</organism>
<name>A0A8J3IPF0_9CHLR</name>
<accession>A0A8J3IPF0</accession>
<reference evidence="2" key="1">
    <citation type="submission" date="2020-10" db="EMBL/GenBank/DDBJ databases">
        <title>Taxonomic study of unclassified bacteria belonging to the class Ktedonobacteria.</title>
        <authorList>
            <person name="Yabe S."/>
            <person name="Wang C.M."/>
            <person name="Zheng Y."/>
            <person name="Sakai Y."/>
            <person name="Cavaletti L."/>
            <person name="Monciardini P."/>
            <person name="Donadio S."/>
        </authorList>
    </citation>
    <scope>NUCLEOTIDE SEQUENCE</scope>
    <source>
        <strain evidence="2">ID150040</strain>
    </source>
</reference>
<protein>
    <submittedName>
        <fullName evidence="2">Uncharacterized protein</fullName>
    </submittedName>
</protein>
<evidence type="ECO:0000313" key="2">
    <source>
        <dbReference type="EMBL" id="GHO98291.1"/>
    </source>
</evidence>
<evidence type="ECO:0000313" key="3">
    <source>
        <dbReference type="Proteomes" id="UP000597444"/>
    </source>
</evidence>
<dbReference type="AlphaFoldDB" id="A0A8J3IPF0"/>
<proteinExistence type="predicted"/>
<evidence type="ECO:0000256" key="1">
    <source>
        <dbReference type="SAM" id="MobiDB-lite"/>
    </source>
</evidence>
<feature type="compositionally biased region" description="Basic and acidic residues" evidence="1">
    <location>
        <begin position="20"/>
        <end position="30"/>
    </location>
</feature>
<gene>
    <name evidence="2" type="ORF">KSF_083390</name>
</gene>
<dbReference type="Proteomes" id="UP000597444">
    <property type="component" value="Unassembled WGS sequence"/>
</dbReference>
<comment type="caution">
    <text evidence="2">The sequence shown here is derived from an EMBL/GenBank/DDBJ whole genome shotgun (WGS) entry which is preliminary data.</text>
</comment>
<dbReference type="EMBL" id="BNJK01000002">
    <property type="protein sequence ID" value="GHO98291.1"/>
    <property type="molecule type" value="Genomic_DNA"/>
</dbReference>
<sequence>MVGLWGLALVAVGYWEQREMNRPGEGDKRKAPAKTPQHPLSLRVNPTSSNPPHSPVQLPDAPIIAPVVSPSW</sequence>
<feature type="region of interest" description="Disordered" evidence="1">
    <location>
        <begin position="20"/>
        <end position="61"/>
    </location>
</feature>
<keyword evidence="3" id="KW-1185">Reference proteome</keyword>